<evidence type="ECO:0000256" key="4">
    <source>
        <dbReference type="SAM" id="SignalP"/>
    </source>
</evidence>
<keyword evidence="2" id="KW-1015">Disulfide bond</keyword>
<evidence type="ECO:0000256" key="1">
    <source>
        <dbReference type="ARBA" id="ARBA00022729"/>
    </source>
</evidence>
<dbReference type="AlphaFoldDB" id="A0AA41VDR5"/>
<organism evidence="6 7">
    <name type="scientific">Papaver nudicaule</name>
    <name type="common">Iceland poppy</name>
    <dbReference type="NCBI Taxonomy" id="74823"/>
    <lineage>
        <taxon>Eukaryota</taxon>
        <taxon>Viridiplantae</taxon>
        <taxon>Streptophyta</taxon>
        <taxon>Embryophyta</taxon>
        <taxon>Tracheophyta</taxon>
        <taxon>Spermatophyta</taxon>
        <taxon>Magnoliopsida</taxon>
        <taxon>Ranunculales</taxon>
        <taxon>Papaveraceae</taxon>
        <taxon>Papaveroideae</taxon>
        <taxon>Papaver</taxon>
    </lineage>
</organism>
<comment type="caution">
    <text evidence="6">The sequence shown here is derived from an EMBL/GenBank/DDBJ whole genome shotgun (WGS) entry which is preliminary data.</text>
</comment>
<sequence length="186" mass="20756">MNQSISLLSSIFHLFLVPNFCGGVVVNGDIVNNLCSNVSIASDHVLNYDFCISSLEANPLSRTSDIFGLVVISMELSSNNATYIRTYIDSILKDGKQEPELARTCLQECIGFYSTALEDVQAAMKAFKSKHYYTARNQLSNANIYADTCKRGFQDLGVDFSPLKKQDYDFFQLTLFSASTIRIILQ</sequence>
<dbReference type="CDD" id="cd15795">
    <property type="entry name" value="PMEI-Pla_a_1_like"/>
    <property type="match status" value="1"/>
</dbReference>
<dbReference type="GO" id="GO:0005576">
    <property type="term" value="C:extracellular region"/>
    <property type="evidence" value="ECO:0007669"/>
    <property type="project" value="UniProtKB-ARBA"/>
</dbReference>
<proteinExistence type="inferred from homology"/>
<dbReference type="InterPro" id="IPR034088">
    <property type="entry name" value="Pla_a_1-like"/>
</dbReference>
<comment type="similarity">
    <text evidence="3">Belongs to the PMEI family.</text>
</comment>
<feature type="chain" id="PRO_5041450828" description="Pectinesterase inhibitor domain-containing protein" evidence="4">
    <location>
        <begin position="24"/>
        <end position="186"/>
    </location>
</feature>
<reference evidence="6" key="1">
    <citation type="submission" date="2022-03" db="EMBL/GenBank/DDBJ databases">
        <title>A functionally conserved STORR gene fusion in Papaver species that diverged 16.8 million years ago.</title>
        <authorList>
            <person name="Catania T."/>
        </authorList>
    </citation>
    <scope>NUCLEOTIDE SEQUENCE</scope>
    <source>
        <strain evidence="6">S-191538</strain>
    </source>
</reference>
<dbReference type="NCBIfam" id="TIGR01614">
    <property type="entry name" value="PME_inhib"/>
    <property type="match status" value="1"/>
</dbReference>
<dbReference type="EMBL" id="JAJJMA010200435">
    <property type="protein sequence ID" value="MCL7039348.1"/>
    <property type="molecule type" value="Genomic_DNA"/>
</dbReference>
<accession>A0AA41VDR5</accession>
<feature type="domain" description="Pectinesterase inhibitor" evidence="5">
    <location>
        <begin position="26"/>
        <end position="180"/>
    </location>
</feature>
<dbReference type="Gene3D" id="1.20.140.40">
    <property type="entry name" value="Invertase/pectin methylesterase inhibitor family protein"/>
    <property type="match status" value="1"/>
</dbReference>
<evidence type="ECO:0000256" key="3">
    <source>
        <dbReference type="ARBA" id="ARBA00038471"/>
    </source>
</evidence>
<gene>
    <name evidence="6" type="ORF">MKW94_013654</name>
</gene>
<dbReference type="FunFam" id="1.20.140.40:FF:000002">
    <property type="entry name" value="Putative invertase inhibitor"/>
    <property type="match status" value="1"/>
</dbReference>
<keyword evidence="7" id="KW-1185">Reference proteome</keyword>
<feature type="signal peptide" evidence="4">
    <location>
        <begin position="1"/>
        <end position="23"/>
    </location>
</feature>
<dbReference type="SUPFAM" id="SSF101148">
    <property type="entry name" value="Plant invertase/pectin methylesterase inhibitor"/>
    <property type="match status" value="1"/>
</dbReference>
<evidence type="ECO:0000313" key="7">
    <source>
        <dbReference type="Proteomes" id="UP001177140"/>
    </source>
</evidence>
<dbReference type="Proteomes" id="UP001177140">
    <property type="component" value="Unassembled WGS sequence"/>
</dbReference>
<dbReference type="PANTHER" id="PTHR35357">
    <property type="entry name" value="OS02G0537100 PROTEIN"/>
    <property type="match status" value="1"/>
</dbReference>
<evidence type="ECO:0000259" key="5">
    <source>
        <dbReference type="SMART" id="SM00856"/>
    </source>
</evidence>
<dbReference type="GO" id="GO:0004857">
    <property type="term" value="F:enzyme inhibitor activity"/>
    <property type="evidence" value="ECO:0007669"/>
    <property type="project" value="InterPro"/>
</dbReference>
<evidence type="ECO:0000313" key="6">
    <source>
        <dbReference type="EMBL" id="MCL7039348.1"/>
    </source>
</evidence>
<dbReference type="InterPro" id="IPR035513">
    <property type="entry name" value="Invertase/methylesterase_inhib"/>
</dbReference>
<keyword evidence="1 4" id="KW-0732">Signal</keyword>
<dbReference type="Pfam" id="PF04043">
    <property type="entry name" value="PMEI"/>
    <property type="match status" value="1"/>
</dbReference>
<dbReference type="SMART" id="SM00856">
    <property type="entry name" value="PMEI"/>
    <property type="match status" value="1"/>
</dbReference>
<name>A0AA41VDR5_PAPNU</name>
<dbReference type="InterPro" id="IPR006501">
    <property type="entry name" value="Pectinesterase_inhib_dom"/>
</dbReference>
<dbReference type="PANTHER" id="PTHR35357:SF8">
    <property type="entry name" value="OS01G0111000 PROTEIN"/>
    <property type="match status" value="1"/>
</dbReference>
<protein>
    <recommendedName>
        <fullName evidence="5">Pectinesterase inhibitor domain-containing protein</fullName>
    </recommendedName>
</protein>
<evidence type="ECO:0000256" key="2">
    <source>
        <dbReference type="ARBA" id="ARBA00023157"/>
    </source>
</evidence>